<dbReference type="PROSITE" id="PS51683">
    <property type="entry name" value="SAM_OMT_II"/>
    <property type="match status" value="1"/>
</dbReference>
<keyword evidence="7" id="KW-1185">Reference proteome</keyword>
<dbReference type="InterPro" id="IPR036388">
    <property type="entry name" value="WH-like_DNA-bd_sf"/>
</dbReference>
<dbReference type="Gene3D" id="1.10.10.10">
    <property type="entry name" value="Winged helix-like DNA-binding domain superfamily/Winged helix DNA-binding domain"/>
    <property type="match status" value="1"/>
</dbReference>
<proteinExistence type="predicted"/>
<dbReference type="SUPFAM" id="SSF53335">
    <property type="entry name" value="S-adenosyl-L-methionine-dependent methyltransferases"/>
    <property type="match status" value="1"/>
</dbReference>
<dbReference type="InterPro" id="IPR012967">
    <property type="entry name" value="COMT_dimerisation"/>
</dbReference>
<organism evidence="6 7">
    <name type="scientific">Geoalkalibacter halelectricus</name>
    <dbReference type="NCBI Taxonomy" id="2847045"/>
    <lineage>
        <taxon>Bacteria</taxon>
        <taxon>Pseudomonadati</taxon>
        <taxon>Thermodesulfobacteriota</taxon>
        <taxon>Desulfuromonadia</taxon>
        <taxon>Desulfuromonadales</taxon>
        <taxon>Geoalkalibacteraceae</taxon>
        <taxon>Geoalkalibacter</taxon>
    </lineage>
</organism>
<gene>
    <name evidence="6" type="ORF">L9S41_07585</name>
</gene>
<dbReference type="EMBL" id="CP092109">
    <property type="protein sequence ID" value="UWZ81241.1"/>
    <property type="molecule type" value="Genomic_DNA"/>
</dbReference>
<keyword evidence="3" id="KW-0949">S-adenosyl-L-methionine</keyword>
<feature type="domain" description="O-methyltransferase dimerisation" evidence="5">
    <location>
        <begin position="11"/>
        <end position="85"/>
    </location>
</feature>
<name>A0ABY5ZQ65_9BACT</name>
<dbReference type="PANTHER" id="PTHR43712:SF2">
    <property type="entry name" value="O-METHYLTRANSFERASE CICE"/>
    <property type="match status" value="1"/>
</dbReference>
<dbReference type="Proteomes" id="UP001060414">
    <property type="component" value="Chromosome"/>
</dbReference>
<dbReference type="Pfam" id="PF00891">
    <property type="entry name" value="Methyltransf_2"/>
    <property type="match status" value="1"/>
</dbReference>
<sequence length="331" mass="36861">MKLDSFESLLRMAGGFQPAKIFLAANEIDLFTHLSEERDPVQLALDLGVQARGLEILLDALVALGLVDKQQGGYRNAELAQTWLTAGPGYRGHIFKHLNHCWQAWSDLEKILREGHLASPMEKEILGDSERWNHIFINGMDDVTRELAPQVVAQLDLQGVETLMDLGGGPGTYVAAFLERFPQLREVRLFDLPETLEVAREKLAARGLLEQVELIPGDFIRNDLGHGLDAVWISQVLHSQSEVACRLVLEKAWRALNPGGLVLIHEFFLDAERTAPLRAAMFSVHMLVMTDAGRGYTHAEVAAWLGQIGFEGVQWTQVSEDTGVVMGRKPR</sequence>
<evidence type="ECO:0000256" key="1">
    <source>
        <dbReference type="ARBA" id="ARBA00022603"/>
    </source>
</evidence>
<dbReference type="InterPro" id="IPR036390">
    <property type="entry name" value="WH_DNA-bd_sf"/>
</dbReference>
<feature type="domain" description="O-methyltransferase C-terminal" evidence="4">
    <location>
        <begin position="125"/>
        <end position="311"/>
    </location>
</feature>
<dbReference type="Gene3D" id="3.40.50.150">
    <property type="entry name" value="Vaccinia Virus protein VP39"/>
    <property type="match status" value="1"/>
</dbReference>
<accession>A0ABY5ZQ65</accession>
<keyword evidence="2" id="KW-0808">Transferase</keyword>
<evidence type="ECO:0000259" key="4">
    <source>
        <dbReference type="Pfam" id="PF00891"/>
    </source>
</evidence>
<dbReference type="SUPFAM" id="SSF46785">
    <property type="entry name" value="Winged helix' DNA-binding domain"/>
    <property type="match status" value="1"/>
</dbReference>
<reference evidence="6" key="1">
    <citation type="journal article" date="2022" name="Environ. Microbiol.">
        <title>Geoalkalibacter halelectricus SAP #1 sp. nov. possessing extracellular electron transfer and mineral#reducing capabilities from a haloalkaline environment.</title>
        <authorList>
            <person name="Yadav S."/>
            <person name="Singh R."/>
            <person name="Sundharam S.S."/>
            <person name="Chaudhary S."/>
            <person name="Krishnamurthi S."/>
            <person name="Patil S.A."/>
        </authorList>
    </citation>
    <scope>NUCLEOTIDE SEQUENCE</scope>
    <source>
        <strain evidence="6">SAP-1</strain>
    </source>
</reference>
<evidence type="ECO:0000313" key="6">
    <source>
        <dbReference type="EMBL" id="UWZ81241.1"/>
    </source>
</evidence>
<evidence type="ECO:0000256" key="3">
    <source>
        <dbReference type="ARBA" id="ARBA00022691"/>
    </source>
</evidence>
<dbReference type="InterPro" id="IPR016461">
    <property type="entry name" value="COMT-like"/>
</dbReference>
<keyword evidence="1" id="KW-0489">Methyltransferase</keyword>
<dbReference type="InterPro" id="IPR029063">
    <property type="entry name" value="SAM-dependent_MTases_sf"/>
</dbReference>
<dbReference type="RefSeq" id="WP_260749614.1">
    <property type="nucleotide sequence ID" value="NZ_CP092109.1"/>
</dbReference>
<dbReference type="CDD" id="cd02440">
    <property type="entry name" value="AdoMet_MTases"/>
    <property type="match status" value="1"/>
</dbReference>
<dbReference type="PANTHER" id="PTHR43712">
    <property type="entry name" value="PUTATIVE (AFU_ORTHOLOGUE AFUA_4G14580)-RELATED"/>
    <property type="match status" value="1"/>
</dbReference>
<evidence type="ECO:0000313" key="7">
    <source>
        <dbReference type="Proteomes" id="UP001060414"/>
    </source>
</evidence>
<dbReference type="InterPro" id="IPR001077">
    <property type="entry name" value="COMT_C"/>
</dbReference>
<protein>
    <submittedName>
        <fullName evidence="6">Acetylserotonin O-methyltransferase</fullName>
    </submittedName>
</protein>
<evidence type="ECO:0000256" key="2">
    <source>
        <dbReference type="ARBA" id="ARBA00022679"/>
    </source>
</evidence>
<evidence type="ECO:0000259" key="5">
    <source>
        <dbReference type="Pfam" id="PF08100"/>
    </source>
</evidence>
<dbReference type="Pfam" id="PF08100">
    <property type="entry name" value="Dimerisation"/>
    <property type="match status" value="1"/>
</dbReference>